<dbReference type="NCBIfam" id="NF011652">
    <property type="entry name" value="PRK15070.1"/>
    <property type="match status" value="1"/>
</dbReference>
<accession>F0T022</accession>
<keyword evidence="7" id="KW-0862">Zinc</keyword>
<dbReference type="Pfam" id="PF06130">
    <property type="entry name" value="PTAC"/>
    <property type="match status" value="1"/>
</dbReference>
<keyword evidence="12" id="KW-1185">Reference proteome</keyword>
<protein>
    <recommendedName>
        <fullName evidence="4 10">Phosphate propanoyltransferase</fullName>
        <ecNumber evidence="3 10">2.3.1.222</ecNumber>
    </recommendedName>
</protein>
<reference evidence="11 12" key="1">
    <citation type="journal article" date="2011" name="Stand. Genomic Sci.">
        <title>Complete genome sequence of Syntrophobotulus glycolicus type strain (FlGlyR).</title>
        <authorList>
            <person name="Han C."/>
            <person name="Mwirichia R."/>
            <person name="Chertkov O."/>
            <person name="Held B."/>
            <person name="Lapidus A."/>
            <person name="Nolan M."/>
            <person name="Lucas S."/>
            <person name="Hammon N."/>
            <person name="Deshpande S."/>
            <person name="Cheng J.F."/>
            <person name="Tapia R."/>
            <person name="Goodwin L."/>
            <person name="Pitluck S."/>
            <person name="Huntemann M."/>
            <person name="Liolios K."/>
            <person name="Ivanova N."/>
            <person name="Pagani I."/>
            <person name="Mavromatis K."/>
            <person name="Ovchinikova G."/>
            <person name="Pati A."/>
            <person name="Chen A."/>
            <person name="Palaniappan K."/>
            <person name="Land M."/>
            <person name="Hauser L."/>
            <person name="Brambilla E.M."/>
            <person name="Rohde M."/>
            <person name="Spring S."/>
            <person name="Sikorski J."/>
            <person name="Goker M."/>
            <person name="Woyke T."/>
            <person name="Bristow J."/>
            <person name="Eisen J.A."/>
            <person name="Markowitz V."/>
            <person name="Hugenholtz P."/>
            <person name="Kyrpides N.C."/>
            <person name="Klenk H.P."/>
            <person name="Detter J.C."/>
        </authorList>
    </citation>
    <scope>NUCLEOTIDE SEQUENCE [LARGE SCALE GENOMIC DNA]</scope>
    <source>
        <strain evidence="12">DSM 8271 / FlGlyR</strain>
    </source>
</reference>
<gene>
    <name evidence="11" type="ordered locus">Sgly_0671</name>
</gene>
<evidence type="ECO:0000256" key="5">
    <source>
        <dbReference type="ARBA" id="ARBA00022679"/>
    </source>
</evidence>
<dbReference type="UniPathway" id="UPA00621"/>
<keyword evidence="6" id="KW-0479">Metal-binding</keyword>
<evidence type="ECO:0000256" key="9">
    <source>
        <dbReference type="ARBA" id="ARBA00047589"/>
    </source>
</evidence>
<comment type="cofactor">
    <cofactor evidence="1">
        <name>Zn(2+)</name>
        <dbReference type="ChEBI" id="CHEBI:29105"/>
    </cofactor>
</comment>
<dbReference type="EMBL" id="CP002547">
    <property type="protein sequence ID" value="ADY55033.1"/>
    <property type="molecule type" value="Genomic_DNA"/>
</dbReference>
<dbReference type="PANTHER" id="PTHR39453">
    <property type="entry name" value="PHOSPHATE PROPANOYLTRANSFERASE"/>
    <property type="match status" value="1"/>
</dbReference>
<dbReference type="GO" id="GO:0016747">
    <property type="term" value="F:acyltransferase activity, transferring groups other than amino-acyl groups"/>
    <property type="evidence" value="ECO:0007669"/>
    <property type="project" value="InterPro"/>
</dbReference>
<keyword evidence="5 10" id="KW-0808">Transferase</keyword>
<comment type="function">
    <text evidence="10">Involved in 1,2-propanediol (1,2-PD) degradation by catalyzing the conversion of propanoyl-CoA to propanoyl-phosphate.</text>
</comment>
<comment type="similarity">
    <text evidence="2 10">Belongs to the PduL family.</text>
</comment>
<dbReference type="HOGENOM" id="CLU_080676_1_0_9"/>
<comment type="pathway">
    <text evidence="10">Polyol metabolism; 1,2-propanediol degradation.</text>
</comment>
<evidence type="ECO:0000313" key="11">
    <source>
        <dbReference type="EMBL" id="ADY55033.1"/>
    </source>
</evidence>
<evidence type="ECO:0000256" key="2">
    <source>
        <dbReference type="ARBA" id="ARBA00007342"/>
    </source>
</evidence>
<name>F0T022_SYNGF</name>
<dbReference type="KEGG" id="sgy:Sgly_0671"/>
<dbReference type="EC" id="2.3.1.222" evidence="3 10"/>
<evidence type="ECO:0000256" key="8">
    <source>
        <dbReference type="ARBA" id="ARBA00023315"/>
    </source>
</evidence>
<proteinExistence type="inferred from homology"/>
<keyword evidence="8 10" id="KW-0012">Acyltransferase</keyword>
<evidence type="ECO:0000256" key="10">
    <source>
        <dbReference type="PIRNR" id="PIRNR010130"/>
    </source>
</evidence>
<dbReference type="GO" id="GO:0051144">
    <property type="term" value="P:1,2-propanediol catabolic process"/>
    <property type="evidence" value="ECO:0007669"/>
    <property type="project" value="UniProtKB-UniPathway"/>
</dbReference>
<dbReference type="STRING" id="645991.Sgly_0671"/>
<evidence type="ECO:0000313" key="12">
    <source>
        <dbReference type="Proteomes" id="UP000007488"/>
    </source>
</evidence>
<sequence length="192" mass="20530">MKTFHVSVGVSNHHVHLTAKDIEALFGAGYQLAVKKELSQPGEFAAEETVTLVGPRGQVPGVRILGPARKNTQVEITMADNIKLGITAPVRDSGNLEGSGSVVIEANDQRISLKEGVIVAARHLHASTRDAAEYGLRDRDVVQAKIDGPRGGILENILVRVSPTYSLDLHLDIEEANAMGLKNGDKVTILAD</sequence>
<dbReference type="RefSeq" id="WP_013623904.1">
    <property type="nucleotide sequence ID" value="NC_015172.1"/>
</dbReference>
<dbReference type="PIRSF" id="PIRSF010130">
    <property type="entry name" value="PduL"/>
    <property type="match status" value="1"/>
</dbReference>
<comment type="catalytic activity">
    <reaction evidence="9 10">
        <text>propanoyl-CoA + phosphate = propanoyl phosphate + CoA</text>
        <dbReference type="Rhea" id="RHEA:28046"/>
        <dbReference type="ChEBI" id="CHEBI:43474"/>
        <dbReference type="ChEBI" id="CHEBI:57287"/>
        <dbReference type="ChEBI" id="CHEBI:57392"/>
        <dbReference type="ChEBI" id="CHEBI:58933"/>
        <dbReference type="EC" id="2.3.1.222"/>
    </reaction>
</comment>
<dbReference type="InterPro" id="IPR008300">
    <property type="entry name" value="PTAC"/>
</dbReference>
<dbReference type="GO" id="GO:0046872">
    <property type="term" value="F:metal ion binding"/>
    <property type="evidence" value="ECO:0007669"/>
    <property type="project" value="UniProtKB-KW"/>
</dbReference>
<evidence type="ECO:0000256" key="1">
    <source>
        <dbReference type="ARBA" id="ARBA00001947"/>
    </source>
</evidence>
<dbReference type="eggNOG" id="COG4869">
    <property type="taxonomic scope" value="Bacteria"/>
</dbReference>
<evidence type="ECO:0000256" key="6">
    <source>
        <dbReference type="ARBA" id="ARBA00022723"/>
    </source>
</evidence>
<evidence type="ECO:0000256" key="4">
    <source>
        <dbReference type="ARBA" id="ARBA00020837"/>
    </source>
</evidence>
<dbReference type="AlphaFoldDB" id="F0T022"/>
<dbReference type="OrthoDB" id="9784365at2"/>
<evidence type="ECO:0000256" key="7">
    <source>
        <dbReference type="ARBA" id="ARBA00022833"/>
    </source>
</evidence>
<dbReference type="Proteomes" id="UP000007488">
    <property type="component" value="Chromosome"/>
</dbReference>
<evidence type="ECO:0000256" key="3">
    <source>
        <dbReference type="ARBA" id="ARBA00012206"/>
    </source>
</evidence>
<organism evidence="11 12">
    <name type="scientific">Syntrophobotulus glycolicus (strain DSM 8271 / FlGlyR)</name>
    <dbReference type="NCBI Taxonomy" id="645991"/>
    <lineage>
        <taxon>Bacteria</taxon>
        <taxon>Bacillati</taxon>
        <taxon>Bacillota</taxon>
        <taxon>Clostridia</taxon>
        <taxon>Eubacteriales</taxon>
        <taxon>Desulfitobacteriaceae</taxon>
        <taxon>Syntrophobotulus</taxon>
    </lineage>
</organism>
<reference evidence="12" key="2">
    <citation type="submission" date="2011-02" db="EMBL/GenBank/DDBJ databases">
        <title>The complete genome of Syntrophobotulus glycolicus DSM 8271.</title>
        <authorList>
            <person name="Lucas S."/>
            <person name="Copeland A."/>
            <person name="Lapidus A."/>
            <person name="Bruce D."/>
            <person name="Goodwin L."/>
            <person name="Pitluck S."/>
            <person name="Kyrpides N."/>
            <person name="Mavromatis K."/>
            <person name="Pagani I."/>
            <person name="Ivanova N."/>
            <person name="Mikhailova N."/>
            <person name="Chertkov O."/>
            <person name="Held B."/>
            <person name="Detter J.C."/>
            <person name="Tapia R."/>
            <person name="Han C."/>
            <person name="Land M."/>
            <person name="Hauser L."/>
            <person name="Markowitz V."/>
            <person name="Cheng J.-F."/>
            <person name="Hugenholtz P."/>
            <person name="Woyke T."/>
            <person name="Wu D."/>
            <person name="Spring S."/>
            <person name="Schroeder M."/>
            <person name="Brambilla E."/>
            <person name="Klenk H.-P."/>
            <person name="Eisen J.A."/>
        </authorList>
    </citation>
    <scope>NUCLEOTIDE SEQUENCE [LARGE SCALE GENOMIC DNA]</scope>
    <source>
        <strain evidence="12">DSM 8271 / FlGlyR</strain>
    </source>
</reference>
<dbReference type="PANTHER" id="PTHR39453:SF1">
    <property type="entry name" value="PHOSPHATE PROPANOYLTRANSFERASE"/>
    <property type="match status" value="1"/>
</dbReference>